<dbReference type="EMBL" id="CP042239">
    <property type="protein sequence ID" value="QDX26519.1"/>
    <property type="molecule type" value="Genomic_DNA"/>
</dbReference>
<dbReference type="RefSeq" id="WP_145847215.1">
    <property type="nucleotide sequence ID" value="NZ_CP042239.1"/>
</dbReference>
<dbReference type="AlphaFoldDB" id="A0A518RGH8"/>
<reference evidence="4 5" key="1">
    <citation type="submission" date="2019-07" db="EMBL/GenBank/DDBJ databases">
        <title>Sphingomonas alkalisoli sp. nov., isolated from rhizosphere soil of Suaedae salsa.</title>
        <authorList>
            <person name="Zhang H."/>
            <person name="Xu L."/>
            <person name="Zhang J.-X."/>
            <person name="Sun J.-Q."/>
        </authorList>
    </citation>
    <scope>NUCLEOTIDE SEQUENCE [LARGE SCALE GENOMIC DNA]</scope>
    <source>
        <strain evidence="4 5">XS-10</strain>
    </source>
</reference>
<feature type="domain" description="Tail sheath protein C-terminal" evidence="3">
    <location>
        <begin position="563"/>
        <end position="667"/>
    </location>
</feature>
<dbReference type="InterPro" id="IPR020287">
    <property type="entry name" value="Tail_sheath_C"/>
</dbReference>
<dbReference type="PANTHER" id="PTHR35861">
    <property type="match status" value="1"/>
</dbReference>
<evidence type="ECO:0000259" key="2">
    <source>
        <dbReference type="Pfam" id="PF04984"/>
    </source>
</evidence>
<comment type="similarity">
    <text evidence="1">Belongs to the myoviridae tail sheath protein family.</text>
</comment>
<evidence type="ECO:0000256" key="1">
    <source>
        <dbReference type="ARBA" id="ARBA00008005"/>
    </source>
</evidence>
<dbReference type="Pfam" id="PF04984">
    <property type="entry name" value="Phage_sheath_1"/>
    <property type="match status" value="1"/>
</dbReference>
<dbReference type="OrthoDB" id="9767864at2"/>
<dbReference type="KEGG" id="ssua:FPZ54_11110"/>
<dbReference type="PANTHER" id="PTHR35861:SF1">
    <property type="entry name" value="PHAGE TAIL SHEATH PROTEIN"/>
    <property type="match status" value="1"/>
</dbReference>
<keyword evidence="5" id="KW-1185">Reference proteome</keyword>
<dbReference type="Gene3D" id="3.40.50.11780">
    <property type="match status" value="2"/>
</dbReference>
<evidence type="ECO:0000259" key="3">
    <source>
        <dbReference type="Pfam" id="PF17482"/>
    </source>
</evidence>
<organism evidence="4 5">
    <name type="scientific">Sphingomonas suaedae</name>
    <dbReference type="NCBI Taxonomy" id="2599297"/>
    <lineage>
        <taxon>Bacteria</taxon>
        <taxon>Pseudomonadati</taxon>
        <taxon>Pseudomonadota</taxon>
        <taxon>Alphaproteobacteria</taxon>
        <taxon>Sphingomonadales</taxon>
        <taxon>Sphingomonadaceae</taxon>
        <taxon>Sphingomonas</taxon>
    </lineage>
</organism>
<evidence type="ECO:0000313" key="5">
    <source>
        <dbReference type="Proteomes" id="UP000318055"/>
    </source>
</evidence>
<name>A0A518RGH8_9SPHN</name>
<proteinExistence type="inferred from homology"/>
<protein>
    <submittedName>
        <fullName evidence="4">Phage tail sheath family protein</fullName>
    </submittedName>
</protein>
<sequence>MPLQPTYPGVYVQELPGGTHTISSVATSVSAFVGYLARGPMDAPVQCLDFGDFQRVFGRPDPDSLTSLQVSQFFLNGGTEAWVSRVCAGSAPPVQPRVELRGAVPVSATDMGEGADKGLAPTPGTTLVQIASHNPGSWGENIFVTVDYMTNKPDTFNMTATLYSESKSGNSASHGYHIVEAQHVSAVTLDVRKPESIIAVMQSGNQNDALLAVPLLTASPPVSAPFASGTMLEFIPPESAVSATFTVIVQPPGSDPAMPPPPLQSTLDVAVSVSTQADLVAAIQSAIANAARDLRLFALGDAQVRSCLSPFISPTGTQTPLVQIWVPDPDFADYLVSIRSTPALFTVQSINHQAQRLAAPATANPVEHPDGLPPTGPDIAGDATARTGIHALDAMRIVNIIAVPDMESMGTADYLAAATATLDYAVRRKAFAILDMPSRLTTPSDAAAWATQTLGTVGAGVINGASYWPQVQISSPCSARPLSLGASGTMAGIYAAADVNRGVWKAPAGITAVLTGVERLAYVMTDQENGQLNPLGINALRSFPVYGSVAWGARTLASANLADDDCKYVPVRRLALYLEQSLIQGLQWVVFEPNDARLWAQIRLSVNAFLHPLYLQGAFVGATPAQAYLVICDESTTTAEDMINGIVNIAILFAPMKPAEFVVINLQQMAGQSSS</sequence>
<dbReference type="InterPro" id="IPR035089">
    <property type="entry name" value="Phage_sheath_subtilisin"/>
</dbReference>
<evidence type="ECO:0000313" key="4">
    <source>
        <dbReference type="EMBL" id="QDX26519.1"/>
    </source>
</evidence>
<accession>A0A518RGH8</accession>
<gene>
    <name evidence="4" type="ORF">FPZ54_11110</name>
</gene>
<feature type="domain" description="Tail sheath protein subtilisin-like" evidence="2">
    <location>
        <begin position="389"/>
        <end position="555"/>
    </location>
</feature>
<dbReference type="Pfam" id="PF17482">
    <property type="entry name" value="Phage_sheath_1C"/>
    <property type="match status" value="1"/>
</dbReference>
<dbReference type="InterPro" id="IPR052042">
    <property type="entry name" value="Tail_sheath_structural"/>
</dbReference>
<dbReference type="Proteomes" id="UP000318055">
    <property type="component" value="Chromosome"/>
</dbReference>